<evidence type="ECO:0000313" key="3">
    <source>
        <dbReference type="Proteomes" id="UP000187209"/>
    </source>
</evidence>
<organism evidence="2 3">
    <name type="scientific">Stentor coeruleus</name>
    <dbReference type="NCBI Taxonomy" id="5963"/>
    <lineage>
        <taxon>Eukaryota</taxon>
        <taxon>Sar</taxon>
        <taxon>Alveolata</taxon>
        <taxon>Ciliophora</taxon>
        <taxon>Postciliodesmatophora</taxon>
        <taxon>Heterotrichea</taxon>
        <taxon>Heterotrichida</taxon>
        <taxon>Stentoridae</taxon>
        <taxon>Stentor</taxon>
    </lineage>
</organism>
<dbReference type="OrthoDB" id="299634at2759"/>
<protein>
    <recommendedName>
        <fullName evidence="4">EF-hand domain-containing protein</fullName>
    </recommendedName>
</protein>
<dbReference type="SUPFAM" id="SSF47473">
    <property type="entry name" value="EF-hand"/>
    <property type="match status" value="1"/>
</dbReference>
<sequence>MEKIPKPILILNIKIDSTRSSDLAIFENDEPEEIAESFCKSHNLPAESKKLLIKLIEDNIDIYIQEELANTITDISTITSHAKTLSNTINFTQIPNPKKNYGEFLYTKGLMMKQKVEYMIEIEKQNMLELEMKNLTFKPKINTYTSRAQTPNTGFTRKKNQKILDEKSFCTFKPKINRVRGKSNDKKQGDDKCIELFYSAKKIRQKLEMKNDRIFKEIYTFQPNVGKRNAGVSPVKIQKSEYLNKIKVQELRKMFRMLGPNSKGFITKNTVVKGKISDEVYKQVGKIVEEIKQSGESLNFEEFCKAMELIEKGNEGSNAEISNLGNTGEVNFGNNK</sequence>
<evidence type="ECO:0000313" key="2">
    <source>
        <dbReference type="EMBL" id="OMJ90492.1"/>
    </source>
</evidence>
<feature type="region of interest" description="Disordered" evidence="1">
    <location>
        <begin position="317"/>
        <end position="336"/>
    </location>
</feature>
<reference evidence="2 3" key="1">
    <citation type="submission" date="2016-11" db="EMBL/GenBank/DDBJ databases">
        <title>The macronuclear genome of Stentor coeruleus: a giant cell with tiny introns.</title>
        <authorList>
            <person name="Slabodnick M."/>
            <person name="Ruby J.G."/>
            <person name="Reiff S.B."/>
            <person name="Swart E.C."/>
            <person name="Gosai S."/>
            <person name="Prabakaran S."/>
            <person name="Witkowska E."/>
            <person name="Larue G.E."/>
            <person name="Fisher S."/>
            <person name="Freeman R.M."/>
            <person name="Gunawardena J."/>
            <person name="Chu W."/>
            <person name="Stover N.A."/>
            <person name="Gregory B.D."/>
            <person name="Nowacki M."/>
            <person name="Derisi J."/>
            <person name="Roy S.W."/>
            <person name="Marshall W.F."/>
            <person name="Sood P."/>
        </authorList>
    </citation>
    <scope>NUCLEOTIDE SEQUENCE [LARGE SCALE GENOMIC DNA]</scope>
    <source>
        <strain evidence="2">WM001</strain>
    </source>
</reference>
<dbReference type="InterPro" id="IPR011992">
    <property type="entry name" value="EF-hand-dom_pair"/>
</dbReference>
<dbReference type="Gene3D" id="1.10.238.10">
    <property type="entry name" value="EF-hand"/>
    <property type="match status" value="1"/>
</dbReference>
<dbReference type="PANTHER" id="PTHR35381">
    <property type="entry name" value="EF-HAND DOMAIN-CONTAINING PROTEIN"/>
    <property type="match status" value="1"/>
</dbReference>
<dbReference type="EMBL" id="MPUH01000101">
    <property type="protein sequence ID" value="OMJ90492.1"/>
    <property type="molecule type" value="Genomic_DNA"/>
</dbReference>
<comment type="caution">
    <text evidence="2">The sequence shown here is derived from an EMBL/GenBank/DDBJ whole genome shotgun (WGS) entry which is preliminary data.</text>
</comment>
<keyword evidence="3" id="KW-1185">Reference proteome</keyword>
<name>A0A1R2CNA1_9CILI</name>
<gene>
    <name evidence="2" type="ORF">SteCoe_7079</name>
</gene>
<dbReference type="AlphaFoldDB" id="A0A1R2CNA1"/>
<dbReference type="Proteomes" id="UP000187209">
    <property type="component" value="Unassembled WGS sequence"/>
</dbReference>
<evidence type="ECO:0008006" key="4">
    <source>
        <dbReference type="Google" id="ProtNLM"/>
    </source>
</evidence>
<dbReference type="PANTHER" id="PTHR35381:SF1">
    <property type="entry name" value="EF-HAND DOMAIN-CONTAINING PROTEIN"/>
    <property type="match status" value="1"/>
</dbReference>
<accession>A0A1R2CNA1</accession>
<proteinExistence type="predicted"/>
<evidence type="ECO:0000256" key="1">
    <source>
        <dbReference type="SAM" id="MobiDB-lite"/>
    </source>
</evidence>